<proteinExistence type="inferred from homology"/>
<dbReference type="SUPFAM" id="SSF47090">
    <property type="entry name" value="PGBD-like"/>
    <property type="match status" value="1"/>
</dbReference>
<protein>
    <submittedName>
        <fullName evidence="7">Carboxyl-terminal processing protease</fullName>
        <ecNumber evidence="7">3.4.21.102</ecNumber>
    </submittedName>
</protein>
<dbReference type="InterPro" id="IPR001478">
    <property type="entry name" value="PDZ"/>
</dbReference>
<dbReference type="GO" id="GO:0006508">
    <property type="term" value="P:proteolysis"/>
    <property type="evidence" value="ECO:0007669"/>
    <property type="project" value="UniProtKB-KW"/>
</dbReference>
<evidence type="ECO:0000256" key="4">
    <source>
        <dbReference type="ARBA" id="ARBA00022825"/>
    </source>
</evidence>
<reference evidence="7 8" key="1">
    <citation type="submission" date="2021-03" db="EMBL/GenBank/DDBJ databases">
        <title>Genomic Encyclopedia of Type Strains, Phase IV (KMG-IV): sequencing the most valuable type-strain genomes for metagenomic binning, comparative biology and taxonomic classification.</title>
        <authorList>
            <person name="Goeker M."/>
        </authorList>
    </citation>
    <scope>NUCLEOTIDE SEQUENCE [LARGE SCALE GENOMIC DNA]</scope>
    <source>
        <strain evidence="7 8">DSM 24738</strain>
    </source>
</reference>
<dbReference type="InterPro" id="IPR055210">
    <property type="entry name" value="CtpA/B_N"/>
</dbReference>
<keyword evidence="3 5" id="KW-0378">Hydrolase</keyword>
<dbReference type="Pfam" id="PF00595">
    <property type="entry name" value="PDZ"/>
    <property type="match status" value="1"/>
</dbReference>
<keyword evidence="4 5" id="KW-0720">Serine protease</keyword>
<dbReference type="InterPro" id="IPR005151">
    <property type="entry name" value="Tail-specific_protease"/>
</dbReference>
<dbReference type="EC" id="3.4.21.102" evidence="7"/>
<dbReference type="SMART" id="SM00228">
    <property type="entry name" value="PDZ"/>
    <property type="match status" value="1"/>
</dbReference>
<dbReference type="InterPro" id="IPR029045">
    <property type="entry name" value="ClpP/crotonase-like_dom_sf"/>
</dbReference>
<dbReference type="InterPro" id="IPR004447">
    <property type="entry name" value="Peptidase_S41A"/>
</dbReference>
<dbReference type="Gene3D" id="3.30.750.44">
    <property type="match status" value="1"/>
</dbReference>
<dbReference type="EMBL" id="JAGGKT010000007">
    <property type="protein sequence ID" value="MBP1932590.1"/>
    <property type="molecule type" value="Genomic_DNA"/>
</dbReference>
<dbReference type="NCBIfam" id="TIGR00225">
    <property type="entry name" value="prc"/>
    <property type="match status" value="1"/>
</dbReference>
<dbReference type="Gene3D" id="1.10.101.10">
    <property type="entry name" value="PGBD-like superfamily/PGBD"/>
    <property type="match status" value="1"/>
</dbReference>
<dbReference type="Gene3D" id="2.30.42.10">
    <property type="match status" value="1"/>
</dbReference>
<dbReference type="InterPro" id="IPR002477">
    <property type="entry name" value="Peptidoglycan-bd-like"/>
</dbReference>
<dbReference type="SUPFAM" id="SSF50156">
    <property type="entry name" value="PDZ domain-like"/>
    <property type="match status" value="1"/>
</dbReference>
<evidence type="ECO:0000256" key="2">
    <source>
        <dbReference type="ARBA" id="ARBA00022670"/>
    </source>
</evidence>
<dbReference type="InterPro" id="IPR036034">
    <property type="entry name" value="PDZ_sf"/>
</dbReference>
<evidence type="ECO:0000256" key="1">
    <source>
        <dbReference type="ARBA" id="ARBA00009179"/>
    </source>
</evidence>
<dbReference type="SUPFAM" id="SSF52096">
    <property type="entry name" value="ClpP/crotonase"/>
    <property type="match status" value="1"/>
</dbReference>
<dbReference type="PROSITE" id="PS50106">
    <property type="entry name" value="PDZ"/>
    <property type="match status" value="1"/>
</dbReference>
<dbReference type="Proteomes" id="UP001519343">
    <property type="component" value="Unassembled WGS sequence"/>
</dbReference>
<dbReference type="Pfam" id="PF03572">
    <property type="entry name" value="Peptidase_S41"/>
    <property type="match status" value="1"/>
</dbReference>
<dbReference type="InterPro" id="IPR036365">
    <property type="entry name" value="PGBD-like_sf"/>
</dbReference>
<comment type="caution">
    <text evidence="7">The sequence shown here is derived from an EMBL/GenBank/DDBJ whole genome shotgun (WGS) entry which is preliminary data.</text>
</comment>
<dbReference type="GO" id="GO:0004252">
    <property type="term" value="F:serine-type endopeptidase activity"/>
    <property type="evidence" value="ECO:0007669"/>
    <property type="project" value="UniProtKB-EC"/>
</dbReference>
<sequence>MVERWCKGLQMKGRTLVALIGITIVVSSLLTYAATDSEKGFLRGMLGQIGPTKEQGTNSNPQNAEQAASLKKVYEIYGLIQDNYLEDVDQQKLIDGAINGMINALGDPYTVYMDPKSAEQFNQSISSSFQGIGAEVTMEGGKVTIVSPFKGSPAEKAGLRPKDQIISVNGETLEGLDLYQAVLKIRGPKGSEAELNVLRPGISDPLTVTVVRDDIPLETVYAETIQKDGHTFGKIEVAQFSTDTAAHFKEQLEKMEQQQVDGLIIDLRGDPGGLLPAVVEMSQMLIAKDKPILQLEDPQGNREVVKSTIDGKKSYPITVLVDKGSASASEIMAAALKENGYKLVGQHTFGKGTVQNTVELGDKSQVKMTIAKWLTPTGEWIHKKGIEPSISIEQPKYFLAAPIDVKKGSLQFDQNSESVKNLQVILDGLGFPPGRTDGYFDQKTETAVKAFQKLNNLSMTGKVDQKTAQLLQDQLIKKIQEPANDLQLQAAIQVLLEQVKK</sequence>
<keyword evidence="8" id="KW-1185">Reference proteome</keyword>
<evidence type="ECO:0000256" key="5">
    <source>
        <dbReference type="RuleBase" id="RU004404"/>
    </source>
</evidence>
<dbReference type="Pfam" id="PF22694">
    <property type="entry name" value="CtpB_N-like"/>
    <property type="match status" value="1"/>
</dbReference>
<dbReference type="Pfam" id="PF01471">
    <property type="entry name" value="PG_binding_1"/>
    <property type="match status" value="1"/>
</dbReference>
<dbReference type="PANTHER" id="PTHR32060">
    <property type="entry name" value="TAIL-SPECIFIC PROTEASE"/>
    <property type="match status" value="1"/>
</dbReference>
<organism evidence="7 8">
    <name type="scientific">Ammoniphilus resinae</name>
    <dbReference type="NCBI Taxonomy" id="861532"/>
    <lineage>
        <taxon>Bacteria</taxon>
        <taxon>Bacillati</taxon>
        <taxon>Bacillota</taxon>
        <taxon>Bacilli</taxon>
        <taxon>Bacillales</taxon>
        <taxon>Paenibacillaceae</taxon>
        <taxon>Aneurinibacillus group</taxon>
        <taxon>Ammoniphilus</taxon>
    </lineage>
</organism>
<gene>
    <name evidence="7" type="ORF">J2Z37_002598</name>
</gene>
<dbReference type="Gene3D" id="3.90.226.10">
    <property type="entry name" value="2-enoyl-CoA Hydratase, Chain A, domain 1"/>
    <property type="match status" value="1"/>
</dbReference>
<dbReference type="InterPro" id="IPR036366">
    <property type="entry name" value="PGBDSf"/>
</dbReference>
<feature type="domain" description="PDZ" evidence="6">
    <location>
        <begin position="122"/>
        <end position="186"/>
    </location>
</feature>
<evidence type="ECO:0000313" key="8">
    <source>
        <dbReference type="Proteomes" id="UP001519343"/>
    </source>
</evidence>
<evidence type="ECO:0000256" key="3">
    <source>
        <dbReference type="ARBA" id="ARBA00022801"/>
    </source>
</evidence>
<evidence type="ECO:0000313" key="7">
    <source>
        <dbReference type="EMBL" id="MBP1932590.1"/>
    </source>
</evidence>
<name>A0ABS4GRW8_9BACL</name>
<dbReference type="PANTHER" id="PTHR32060:SF29">
    <property type="entry name" value="CARBOXY-TERMINAL PROCESSING PROTEASE CTPB"/>
    <property type="match status" value="1"/>
</dbReference>
<dbReference type="SMART" id="SM00245">
    <property type="entry name" value="TSPc"/>
    <property type="match status" value="1"/>
</dbReference>
<evidence type="ECO:0000259" key="6">
    <source>
        <dbReference type="PROSITE" id="PS50106"/>
    </source>
</evidence>
<accession>A0ABS4GRW8</accession>
<comment type="similarity">
    <text evidence="1 5">Belongs to the peptidase S41A family.</text>
</comment>
<dbReference type="CDD" id="cd06782">
    <property type="entry name" value="cpPDZ_CPP-like"/>
    <property type="match status" value="1"/>
</dbReference>
<dbReference type="CDD" id="cd07560">
    <property type="entry name" value="Peptidase_S41_CPP"/>
    <property type="match status" value="1"/>
</dbReference>
<keyword evidence="2 5" id="KW-0645">Protease</keyword>